<dbReference type="GO" id="GO:0012505">
    <property type="term" value="C:endomembrane system"/>
    <property type="evidence" value="ECO:0007669"/>
    <property type="project" value="UniProtKB-SubCell"/>
</dbReference>
<organism evidence="6 7">
    <name type="scientific">Sporosarcina globispora</name>
    <name type="common">Bacillus globisporus</name>
    <dbReference type="NCBI Taxonomy" id="1459"/>
    <lineage>
        <taxon>Bacteria</taxon>
        <taxon>Bacillati</taxon>
        <taxon>Bacillota</taxon>
        <taxon>Bacilli</taxon>
        <taxon>Bacillales</taxon>
        <taxon>Caryophanaceae</taxon>
        <taxon>Sporosarcina</taxon>
    </lineage>
</organism>
<comment type="subcellular location">
    <subcellularLocation>
        <location evidence="1">Endomembrane system</location>
        <topology evidence="1">Multi-pass membrane protein</topology>
    </subcellularLocation>
</comment>
<keyword evidence="4" id="KW-0472">Membrane</keyword>
<evidence type="ECO:0000313" key="7">
    <source>
        <dbReference type="Proteomes" id="UP000037109"/>
    </source>
</evidence>
<reference evidence="7" key="1">
    <citation type="submission" date="2015-07" db="EMBL/GenBank/DDBJ databases">
        <title>Fjat-10036 dsm4.</title>
        <authorList>
            <person name="Liu B."/>
            <person name="Wang J."/>
            <person name="Zhu Y."/>
            <person name="Liu G."/>
            <person name="Chen Q."/>
            <person name="Chen Z."/>
            <person name="Lan J."/>
            <person name="Che J."/>
            <person name="Ge C."/>
            <person name="Shi H."/>
            <person name="Pan Z."/>
            <person name="Liu X."/>
        </authorList>
    </citation>
    <scope>NUCLEOTIDE SEQUENCE [LARGE SCALE GENOMIC DNA]</scope>
    <source>
        <strain evidence="7">DSM 4</strain>
    </source>
</reference>
<feature type="domain" description="DUF1232" evidence="5">
    <location>
        <begin position="38"/>
        <end position="69"/>
    </location>
</feature>
<protein>
    <submittedName>
        <fullName evidence="6">Membrane protein</fullName>
    </submittedName>
</protein>
<dbReference type="RefSeq" id="WP_053433660.1">
    <property type="nucleotide sequence ID" value="NZ_LGUF01000007.1"/>
</dbReference>
<proteinExistence type="predicted"/>
<keyword evidence="3" id="KW-1133">Transmembrane helix</keyword>
<evidence type="ECO:0000256" key="4">
    <source>
        <dbReference type="ARBA" id="ARBA00023136"/>
    </source>
</evidence>
<dbReference type="InterPro" id="IPR016941">
    <property type="entry name" value="UCP029962"/>
</dbReference>
<dbReference type="InterPro" id="IPR010652">
    <property type="entry name" value="DUF1232"/>
</dbReference>
<dbReference type="OrthoDB" id="2679475at2"/>
<sequence length="92" mass="10736">MKFIKRIKFILKFWKFLPFLKDYFLSPEVSAGKKLFPVAAGLLYILLPLDLVPDFLSIFGFTDDIVITSFVLQKMVKMAPESLKKKYKVLEE</sequence>
<comment type="caution">
    <text evidence="6">The sequence shown here is derived from an EMBL/GenBank/DDBJ whole genome shotgun (WGS) entry which is preliminary data.</text>
</comment>
<keyword evidence="7" id="KW-1185">Reference proteome</keyword>
<evidence type="ECO:0000256" key="3">
    <source>
        <dbReference type="ARBA" id="ARBA00022989"/>
    </source>
</evidence>
<dbReference type="Proteomes" id="UP000037109">
    <property type="component" value="Unassembled WGS sequence"/>
</dbReference>
<evidence type="ECO:0000313" key="6">
    <source>
        <dbReference type="EMBL" id="KON86300.1"/>
    </source>
</evidence>
<keyword evidence="2" id="KW-0812">Transmembrane</keyword>
<dbReference type="EMBL" id="LGUF01000007">
    <property type="protein sequence ID" value="KON86300.1"/>
    <property type="molecule type" value="Genomic_DNA"/>
</dbReference>
<dbReference type="STRING" id="1459.AF332_05330"/>
<dbReference type="AlphaFoldDB" id="A0A0M0G8R9"/>
<dbReference type="Pfam" id="PF06803">
    <property type="entry name" value="DUF1232"/>
    <property type="match status" value="1"/>
</dbReference>
<accession>A0A0M0G8R9</accession>
<name>A0A0M0G8R9_SPOGL</name>
<evidence type="ECO:0000259" key="5">
    <source>
        <dbReference type="Pfam" id="PF06803"/>
    </source>
</evidence>
<evidence type="ECO:0000256" key="1">
    <source>
        <dbReference type="ARBA" id="ARBA00004127"/>
    </source>
</evidence>
<dbReference type="PATRIC" id="fig|1459.3.peg.1112"/>
<evidence type="ECO:0000256" key="2">
    <source>
        <dbReference type="ARBA" id="ARBA00022692"/>
    </source>
</evidence>
<gene>
    <name evidence="6" type="ORF">AF332_05330</name>
</gene>
<dbReference type="PIRSF" id="PIRSF029962">
    <property type="entry name" value="UCP029962"/>
    <property type="match status" value="1"/>
</dbReference>